<feature type="transmembrane region" description="Helical" evidence="5">
    <location>
        <begin position="417"/>
        <end position="434"/>
    </location>
</feature>
<proteinExistence type="predicted"/>
<evidence type="ECO:0000256" key="5">
    <source>
        <dbReference type="SAM" id="Phobius"/>
    </source>
</evidence>
<dbReference type="RefSeq" id="XP_033382344.1">
    <property type="nucleotide sequence ID" value="XM_033531214.1"/>
</dbReference>
<keyword evidence="7" id="KW-1185">Reference proteome</keyword>
<dbReference type="AlphaFoldDB" id="A0A6A5XL59"/>
<keyword evidence="3 5" id="KW-1133">Transmembrane helix</keyword>
<feature type="transmembrane region" description="Helical" evidence="5">
    <location>
        <begin position="207"/>
        <end position="226"/>
    </location>
</feature>
<feature type="transmembrane region" description="Helical" evidence="5">
    <location>
        <begin position="180"/>
        <end position="201"/>
    </location>
</feature>
<feature type="transmembrane region" description="Helical" evidence="5">
    <location>
        <begin position="137"/>
        <end position="160"/>
    </location>
</feature>
<dbReference type="GO" id="GO:0015179">
    <property type="term" value="F:L-amino acid transmembrane transporter activity"/>
    <property type="evidence" value="ECO:0007669"/>
    <property type="project" value="TreeGrafter"/>
</dbReference>
<dbReference type="Proteomes" id="UP000799778">
    <property type="component" value="Unassembled WGS sequence"/>
</dbReference>
<evidence type="ECO:0000313" key="6">
    <source>
        <dbReference type="EMBL" id="KAF2014005.1"/>
    </source>
</evidence>
<sequence length="593" mass="65468">MAQWLKKLFSSNDSSVDLAETKEKNAQIGGEVYVDGVQIYQDANGAPVEQVSPLGYHVGWAGILFLNVSQMVGTGVFSTPGSILRALDSVGLSIIYWVIGFVIAAAGQAVFMEYAALFPNRSGGMVTYLEQAYPKPIFLFPTTYAFFTVAFSFSSSNAVVLARYLFRAAQYQATEWENKALAMGSYTFLAILCLISTRWSIRLMNLISAVKLIILLFIVCTGFAVLNGKTSVKDPHQNFRNSFDGVTKNGNDVVNALVSIRFAYEGYANAFNVVAEIKNPYRTLKRVAPISLIIVAILYILANVAYFAAVPADEIRESGELAAAMFFEKVFGEGAKGLPALIAVSAAGNIMAVIIGSTRMVRECARQGVLPWPHIWASTRPFGTPFAPILLKWALTTIVILALPFGDAFNFLVDLRSYPDSIFLFLMVVGLYYVRFRRKKEGLPPAQFEAWHSALILSALVCLFLLIMPWYPPDDGGDVSFWYATYCVVGIGLMLACGIYYYFWVFALPKWKNYSIRTETLVSDQDGSVTHKLRKVPNAEVEEWDRTHDEAGNVLVEATGANGEADNRHLLKRVKVRDATTVNYGADEKSSAS</sequence>
<dbReference type="InterPro" id="IPR002293">
    <property type="entry name" value="AA/rel_permease1"/>
</dbReference>
<comment type="subcellular location">
    <subcellularLocation>
        <location evidence="1">Membrane</location>
        <topology evidence="1">Multi-pass membrane protein</topology>
    </subcellularLocation>
</comment>
<protein>
    <submittedName>
        <fullName evidence="6">Amino acid transporter-like protein</fullName>
    </submittedName>
</protein>
<gene>
    <name evidence="6" type="ORF">BU24DRAFT_452780</name>
</gene>
<feature type="transmembrane region" description="Helical" evidence="5">
    <location>
        <begin position="483"/>
        <end position="507"/>
    </location>
</feature>
<dbReference type="Pfam" id="PF13520">
    <property type="entry name" value="AA_permease_2"/>
    <property type="match status" value="1"/>
</dbReference>
<dbReference type="OrthoDB" id="5982228at2759"/>
<keyword evidence="4 5" id="KW-0472">Membrane</keyword>
<feature type="transmembrane region" description="Helical" evidence="5">
    <location>
        <begin position="382"/>
        <end position="405"/>
    </location>
</feature>
<dbReference type="GeneID" id="54288611"/>
<feature type="transmembrane region" description="Helical" evidence="5">
    <location>
        <begin position="454"/>
        <end position="471"/>
    </location>
</feature>
<evidence type="ECO:0000313" key="7">
    <source>
        <dbReference type="Proteomes" id="UP000799778"/>
    </source>
</evidence>
<name>A0A6A5XL59_9PLEO</name>
<evidence type="ECO:0000256" key="3">
    <source>
        <dbReference type="ARBA" id="ARBA00022989"/>
    </source>
</evidence>
<dbReference type="InterPro" id="IPR050598">
    <property type="entry name" value="AminoAcid_Transporter"/>
</dbReference>
<reference evidence="6" key="1">
    <citation type="journal article" date="2020" name="Stud. Mycol.">
        <title>101 Dothideomycetes genomes: a test case for predicting lifestyles and emergence of pathogens.</title>
        <authorList>
            <person name="Haridas S."/>
            <person name="Albert R."/>
            <person name="Binder M."/>
            <person name="Bloem J."/>
            <person name="Labutti K."/>
            <person name="Salamov A."/>
            <person name="Andreopoulos B."/>
            <person name="Baker S."/>
            <person name="Barry K."/>
            <person name="Bills G."/>
            <person name="Bluhm B."/>
            <person name="Cannon C."/>
            <person name="Castanera R."/>
            <person name="Culley D."/>
            <person name="Daum C."/>
            <person name="Ezra D."/>
            <person name="Gonzalez J."/>
            <person name="Henrissat B."/>
            <person name="Kuo A."/>
            <person name="Liang C."/>
            <person name="Lipzen A."/>
            <person name="Lutzoni F."/>
            <person name="Magnuson J."/>
            <person name="Mondo S."/>
            <person name="Nolan M."/>
            <person name="Ohm R."/>
            <person name="Pangilinan J."/>
            <person name="Park H.-J."/>
            <person name="Ramirez L."/>
            <person name="Alfaro M."/>
            <person name="Sun H."/>
            <person name="Tritt A."/>
            <person name="Yoshinaga Y."/>
            <person name="Zwiers L.-H."/>
            <person name="Turgeon B."/>
            <person name="Goodwin S."/>
            <person name="Spatafora J."/>
            <person name="Crous P."/>
            <person name="Grigoriev I."/>
        </authorList>
    </citation>
    <scope>NUCLEOTIDE SEQUENCE</scope>
    <source>
        <strain evidence="6">CBS 175.79</strain>
    </source>
</reference>
<evidence type="ECO:0000256" key="2">
    <source>
        <dbReference type="ARBA" id="ARBA00022692"/>
    </source>
</evidence>
<dbReference type="PANTHER" id="PTHR11785:SF353">
    <property type="entry name" value="METHIONINE TRANSPORTER (EUROFUNG)"/>
    <property type="match status" value="1"/>
</dbReference>
<keyword evidence="2 5" id="KW-0812">Transmembrane</keyword>
<evidence type="ECO:0000256" key="1">
    <source>
        <dbReference type="ARBA" id="ARBA00004141"/>
    </source>
</evidence>
<dbReference type="PANTHER" id="PTHR11785">
    <property type="entry name" value="AMINO ACID TRANSPORTER"/>
    <property type="match status" value="1"/>
</dbReference>
<dbReference type="Gene3D" id="1.20.1740.10">
    <property type="entry name" value="Amino acid/polyamine transporter I"/>
    <property type="match status" value="1"/>
</dbReference>
<feature type="transmembrane region" description="Helical" evidence="5">
    <location>
        <begin position="340"/>
        <end position="361"/>
    </location>
</feature>
<accession>A0A6A5XL59</accession>
<organism evidence="6 7">
    <name type="scientific">Aaosphaeria arxii CBS 175.79</name>
    <dbReference type="NCBI Taxonomy" id="1450172"/>
    <lineage>
        <taxon>Eukaryota</taxon>
        <taxon>Fungi</taxon>
        <taxon>Dikarya</taxon>
        <taxon>Ascomycota</taxon>
        <taxon>Pezizomycotina</taxon>
        <taxon>Dothideomycetes</taxon>
        <taxon>Pleosporomycetidae</taxon>
        <taxon>Pleosporales</taxon>
        <taxon>Pleosporales incertae sedis</taxon>
        <taxon>Aaosphaeria</taxon>
    </lineage>
</organism>
<dbReference type="EMBL" id="ML978071">
    <property type="protein sequence ID" value="KAF2014005.1"/>
    <property type="molecule type" value="Genomic_DNA"/>
</dbReference>
<feature type="transmembrane region" description="Helical" evidence="5">
    <location>
        <begin position="94"/>
        <end position="117"/>
    </location>
</feature>
<evidence type="ECO:0000256" key="4">
    <source>
        <dbReference type="ARBA" id="ARBA00023136"/>
    </source>
</evidence>
<dbReference type="GO" id="GO:0016020">
    <property type="term" value="C:membrane"/>
    <property type="evidence" value="ECO:0007669"/>
    <property type="project" value="UniProtKB-SubCell"/>
</dbReference>
<feature type="transmembrane region" description="Helical" evidence="5">
    <location>
        <begin position="287"/>
        <end position="309"/>
    </location>
</feature>